<name>A0A4R0MZJ8_9SPHI</name>
<evidence type="ECO:0000313" key="3">
    <source>
        <dbReference type="EMBL" id="TCC92770.1"/>
    </source>
</evidence>
<evidence type="ECO:0000256" key="1">
    <source>
        <dbReference type="SAM" id="Phobius"/>
    </source>
</evidence>
<feature type="transmembrane region" description="Helical" evidence="1">
    <location>
        <begin position="21"/>
        <end position="39"/>
    </location>
</feature>
<dbReference type="AlphaFoldDB" id="A0A4R0MZJ8"/>
<evidence type="ECO:0000313" key="4">
    <source>
        <dbReference type="Proteomes" id="UP000291117"/>
    </source>
</evidence>
<comment type="caution">
    <text evidence="3">The sequence shown here is derived from an EMBL/GenBank/DDBJ whole genome shotgun (WGS) entry which is preliminary data.</text>
</comment>
<dbReference type="Proteomes" id="UP000291117">
    <property type="component" value="Unassembled WGS sequence"/>
</dbReference>
<evidence type="ECO:0000259" key="2">
    <source>
        <dbReference type="Pfam" id="PF14360"/>
    </source>
</evidence>
<sequence>MQSKQFTWQIAWDYQAFRIKFILGMILLVAILIFIPHFFSHMEAREGIVLNDRLLAYIPAKDVSILIFLVLYVMIGLILYRMSRNTIMCLTALWTFIFVCLARIITITLVPLDPPVGIINLADPCSIFFYHSNVITKDLFFSGHTATAFLGVLCLERKNDKLLAMIATLAIAVLLLIQHIHYTVDILAAPIFTWVCWYLGKSMAKI</sequence>
<organism evidence="3 4">
    <name type="scientific">Pedobacter hiemivivus</name>
    <dbReference type="NCBI Taxonomy" id="2530454"/>
    <lineage>
        <taxon>Bacteria</taxon>
        <taxon>Pseudomonadati</taxon>
        <taxon>Bacteroidota</taxon>
        <taxon>Sphingobacteriia</taxon>
        <taxon>Sphingobacteriales</taxon>
        <taxon>Sphingobacteriaceae</taxon>
        <taxon>Pedobacter</taxon>
    </lineage>
</organism>
<gene>
    <name evidence="3" type="ORF">EZ444_18730</name>
</gene>
<dbReference type="InterPro" id="IPR025749">
    <property type="entry name" value="Sphingomyelin_synth-like_dom"/>
</dbReference>
<protein>
    <recommendedName>
        <fullName evidence="2">Sphingomyelin synthase-like domain-containing protein</fullName>
    </recommendedName>
</protein>
<dbReference type="EMBL" id="SJSM01000013">
    <property type="protein sequence ID" value="TCC92770.1"/>
    <property type="molecule type" value="Genomic_DNA"/>
</dbReference>
<dbReference type="RefSeq" id="WP_131610673.1">
    <property type="nucleotide sequence ID" value="NZ_SJSM01000013.1"/>
</dbReference>
<accession>A0A4R0MZJ8</accession>
<feature type="domain" description="Sphingomyelin synthase-like" evidence="2">
    <location>
        <begin position="138"/>
        <end position="199"/>
    </location>
</feature>
<keyword evidence="1" id="KW-0812">Transmembrane</keyword>
<keyword evidence="4" id="KW-1185">Reference proteome</keyword>
<reference evidence="3 4" key="1">
    <citation type="submission" date="2019-02" db="EMBL/GenBank/DDBJ databases">
        <title>Pedobacter sp. RP-3-8 sp. nov., isolated from Arctic soil.</title>
        <authorList>
            <person name="Dahal R.H."/>
        </authorList>
    </citation>
    <scope>NUCLEOTIDE SEQUENCE [LARGE SCALE GENOMIC DNA]</scope>
    <source>
        <strain evidence="3 4">RP-3-8</strain>
    </source>
</reference>
<feature type="transmembrane region" description="Helical" evidence="1">
    <location>
        <begin position="63"/>
        <end position="80"/>
    </location>
</feature>
<feature type="transmembrane region" description="Helical" evidence="1">
    <location>
        <begin position="139"/>
        <end position="155"/>
    </location>
</feature>
<feature type="transmembrane region" description="Helical" evidence="1">
    <location>
        <begin position="87"/>
        <end position="110"/>
    </location>
</feature>
<feature type="transmembrane region" description="Helical" evidence="1">
    <location>
        <begin position="162"/>
        <end position="180"/>
    </location>
</feature>
<keyword evidence="1" id="KW-0472">Membrane</keyword>
<dbReference type="OrthoDB" id="792641at2"/>
<dbReference type="Pfam" id="PF14360">
    <property type="entry name" value="PAP2_C"/>
    <property type="match status" value="1"/>
</dbReference>
<keyword evidence="1" id="KW-1133">Transmembrane helix</keyword>
<proteinExistence type="predicted"/>